<dbReference type="EnsemblMetazoa" id="G18407.4">
    <property type="protein sequence ID" value="G18407.4:cds"/>
    <property type="gene ID" value="G18407"/>
</dbReference>
<feature type="signal peptide" evidence="1">
    <location>
        <begin position="1"/>
        <end position="29"/>
    </location>
</feature>
<keyword evidence="3" id="KW-1185">Reference proteome</keyword>
<evidence type="ECO:0000313" key="3">
    <source>
        <dbReference type="Proteomes" id="UP000005408"/>
    </source>
</evidence>
<evidence type="ECO:0000256" key="1">
    <source>
        <dbReference type="SAM" id="SignalP"/>
    </source>
</evidence>
<dbReference type="AlphaFoldDB" id="A0A8W8JC00"/>
<dbReference type="Proteomes" id="UP000005408">
    <property type="component" value="Unassembled WGS sequence"/>
</dbReference>
<accession>A0A8W8JC00</accession>
<evidence type="ECO:0000313" key="2">
    <source>
        <dbReference type="EnsemblMetazoa" id="G18407.4:cds"/>
    </source>
</evidence>
<organism evidence="2 3">
    <name type="scientific">Magallana gigas</name>
    <name type="common">Pacific oyster</name>
    <name type="synonym">Crassostrea gigas</name>
    <dbReference type="NCBI Taxonomy" id="29159"/>
    <lineage>
        <taxon>Eukaryota</taxon>
        <taxon>Metazoa</taxon>
        <taxon>Spiralia</taxon>
        <taxon>Lophotrochozoa</taxon>
        <taxon>Mollusca</taxon>
        <taxon>Bivalvia</taxon>
        <taxon>Autobranchia</taxon>
        <taxon>Pteriomorphia</taxon>
        <taxon>Ostreida</taxon>
        <taxon>Ostreoidea</taxon>
        <taxon>Ostreidae</taxon>
        <taxon>Magallana</taxon>
    </lineage>
</organism>
<name>A0A8W8JC00_MAGGI</name>
<feature type="chain" id="PRO_5036493356" evidence="1">
    <location>
        <begin position="30"/>
        <end position="198"/>
    </location>
</feature>
<sequence length="198" mass="22079">MFPAISCNSKLLACALVFNILHLFPFVDNLECTGITGSNCCYGFFLNDTTGKCEACSSGYHGKDCAIQCQYPTYGEGCQSECKCLKNKCHYSRGCILHTTIDTEYETKRIMEPENAVQPAHYRVSDSAYLSPAYLHPVSNRYENKETISLHANDVSDSVVEVMTSGQIRATDQMYTINGPNMSLEDQSENVYNEILTI</sequence>
<proteinExistence type="predicted"/>
<keyword evidence="1" id="KW-0732">Signal</keyword>
<reference evidence="2" key="1">
    <citation type="submission" date="2022-08" db="UniProtKB">
        <authorList>
            <consortium name="EnsemblMetazoa"/>
        </authorList>
    </citation>
    <scope>IDENTIFICATION</scope>
    <source>
        <strain evidence="2">05x7-T-G4-1.051#20</strain>
    </source>
</reference>
<protein>
    <submittedName>
        <fullName evidence="2">Uncharacterized protein</fullName>
    </submittedName>
</protein>
<dbReference type="Gene3D" id="2.170.300.10">
    <property type="entry name" value="Tie2 ligand-binding domain superfamily"/>
    <property type="match status" value="1"/>
</dbReference>